<name>A0A1H5JXI5_9FLAO</name>
<proteinExistence type="predicted"/>
<dbReference type="InterPro" id="IPR029044">
    <property type="entry name" value="Nucleotide-diphossugar_trans"/>
</dbReference>
<reference evidence="2 3" key="1">
    <citation type="submission" date="2016-10" db="EMBL/GenBank/DDBJ databases">
        <authorList>
            <person name="de Groot N.N."/>
        </authorList>
    </citation>
    <scope>NUCLEOTIDE SEQUENCE [LARGE SCALE GENOMIC DNA]</scope>
    <source>
        <strain evidence="2 3">DSM 23553</strain>
    </source>
</reference>
<protein>
    <submittedName>
        <fullName evidence="2">Glycosyl transferase family 2</fullName>
    </submittedName>
</protein>
<evidence type="ECO:0000259" key="1">
    <source>
        <dbReference type="Pfam" id="PF00535"/>
    </source>
</evidence>
<dbReference type="Proteomes" id="UP000199448">
    <property type="component" value="Unassembled WGS sequence"/>
</dbReference>
<dbReference type="EMBL" id="FNUG01000001">
    <property type="protein sequence ID" value="SEE57054.1"/>
    <property type="molecule type" value="Genomic_DNA"/>
</dbReference>
<dbReference type="GO" id="GO:0006487">
    <property type="term" value="P:protein N-linked glycosylation"/>
    <property type="evidence" value="ECO:0007669"/>
    <property type="project" value="TreeGrafter"/>
</dbReference>
<dbReference type="SUPFAM" id="SSF53448">
    <property type="entry name" value="Nucleotide-diphospho-sugar transferases"/>
    <property type="match status" value="1"/>
</dbReference>
<dbReference type="PANTHER" id="PTHR10859:SF91">
    <property type="entry name" value="DOLICHYL-PHOSPHATE BETA-GLUCOSYLTRANSFERASE"/>
    <property type="match status" value="1"/>
</dbReference>
<dbReference type="Gene3D" id="3.90.550.10">
    <property type="entry name" value="Spore Coat Polysaccharide Biosynthesis Protein SpsA, Chain A"/>
    <property type="match status" value="1"/>
</dbReference>
<dbReference type="PANTHER" id="PTHR10859">
    <property type="entry name" value="GLYCOSYL TRANSFERASE"/>
    <property type="match status" value="1"/>
</dbReference>
<keyword evidence="2" id="KW-0808">Transferase</keyword>
<organism evidence="2 3">
    <name type="scientific">Salinimicrobium catena</name>
    <dbReference type="NCBI Taxonomy" id="390640"/>
    <lineage>
        <taxon>Bacteria</taxon>
        <taxon>Pseudomonadati</taxon>
        <taxon>Bacteroidota</taxon>
        <taxon>Flavobacteriia</taxon>
        <taxon>Flavobacteriales</taxon>
        <taxon>Flavobacteriaceae</taxon>
        <taxon>Salinimicrobium</taxon>
    </lineage>
</organism>
<dbReference type="STRING" id="390640.SAMN04488034_101892"/>
<dbReference type="GO" id="GO:0016740">
    <property type="term" value="F:transferase activity"/>
    <property type="evidence" value="ECO:0007669"/>
    <property type="project" value="UniProtKB-KW"/>
</dbReference>
<keyword evidence="3" id="KW-1185">Reference proteome</keyword>
<evidence type="ECO:0000313" key="3">
    <source>
        <dbReference type="Proteomes" id="UP000199448"/>
    </source>
</evidence>
<accession>A0A1H5JXI5</accession>
<dbReference type="AlphaFoldDB" id="A0A1H5JXI5"/>
<gene>
    <name evidence="2" type="ORF">SAMN04488034_101892</name>
</gene>
<dbReference type="OrthoDB" id="952827at2"/>
<feature type="domain" description="Glycosyltransferase 2-like" evidence="1">
    <location>
        <begin position="5"/>
        <end position="171"/>
    </location>
</feature>
<dbReference type="RefSeq" id="WP_093112085.1">
    <property type="nucleotide sequence ID" value="NZ_FNGG01000001.1"/>
</dbReference>
<dbReference type="InterPro" id="IPR001173">
    <property type="entry name" value="Glyco_trans_2-like"/>
</dbReference>
<evidence type="ECO:0000313" key="2">
    <source>
        <dbReference type="EMBL" id="SEE57054.1"/>
    </source>
</evidence>
<sequence>MRETCVVVPCYNEGDRLCVPSFLDFLRNSPHSVYFVNDGSKDNTLDLLGSVKKAYPDKVEVVNLTKNFGKAEAVRQGFLSAIESEKFHYIAYLDADLATPLEEIDFLLSHIESGIEVVIGSRVKRLGTEIIRYPLRHYLGRVFATMASVTLDLKVYDSQCGAKIFQKEIAEILFLNPFQSKWLFDLELLYRLKHTYPENFNKIILEVPLRTWQEKGDTRIKMLDFVTAPLELLRIKRKTIDTKAAQTKVECQKFIDEKTL</sequence>
<dbReference type="Pfam" id="PF00535">
    <property type="entry name" value="Glycos_transf_2"/>
    <property type="match status" value="1"/>
</dbReference>